<keyword evidence="1" id="KW-0472">Membrane</keyword>
<dbReference type="EMBL" id="GBBM01008028">
    <property type="protein sequence ID" value="JAC27390.1"/>
    <property type="molecule type" value="mRNA"/>
</dbReference>
<keyword evidence="1" id="KW-1133">Transmembrane helix</keyword>
<feature type="transmembrane region" description="Helical" evidence="1">
    <location>
        <begin position="38"/>
        <end position="62"/>
    </location>
</feature>
<protein>
    <submittedName>
        <fullName evidence="2">Uncharacterized protein</fullName>
    </submittedName>
</protein>
<proteinExistence type="evidence at transcript level"/>
<organism evidence="2">
    <name type="scientific">Amblyomma triste</name>
    <name type="common">Neotropical tick</name>
    <dbReference type="NCBI Taxonomy" id="251400"/>
    <lineage>
        <taxon>Eukaryota</taxon>
        <taxon>Metazoa</taxon>
        <taxon>Ecdysozoa</taxon>
        <taxon>Arthropoda</taxon>
        <taxon>Chelicerata</taxon>
        <taxon>Arachnida</taxon>
        <taxon>Acari</taxon>
        <taxon>Parasitiformes</taxon>
        <taxon>Ixodida</taxon>
        <taxon>Ixodoidea</taxon>
        <taxon>Ixodidae</taxon>
        <taxon>Amblyomminae</taxon>
        <taxon>Amblyomma</taxon>
    </lineage>
</organism>
<sequence length="76" mass="8795">MVVSLHSTVLSNSLFFFFLLFTLSCCLHYHLLRCILCLLWACLPAFICTLQRHSFCIIMAILKAEKRKKPLSMTLT</sequence>
<reference evidence="2" key="1">
    <citation type="submission" date="2014-03" db="EMBL/GenBank/DDBJ databases">
        <title>The sialotranscriptome of Amblyomma triste, Amblyomma parvum and Amblyomma cajennense ticks, uncovered by 454-based RNA-seq.</title>
        <authorList>
            <person name="Garcia G.R."/>
            <person name="Gardinassi L.G."/>
            <person name="Ribeiro J.M."/>
            <person name="Anatriello E."/>
            <person name="Ferreira B.R."/>
            <person name="Moreira H.N."/>
            <person name="Mafra C."/>
            <person name="Olegario M.M."/>
            <person name="Szabo P.J."/>
            <person name="Miranda-Santos I.K."/>
            <person name="Maruyama S.R."/>
        </authorList>
    </citation>
    <scope>NUCLEOTIDE SEQUENCE</scope>
    <source>
        <strain evidence="2">Mato Grasso do Sul</strain>
        <tissue evidence="2">Salivary glands</tissue>
    </source>
</reference>
<evidence type="ECO:0000256" key="1">
    <source>
        <dbReference type="SAM" id="Phobius"/>
    </source>
</evidence>
<accession>A0A023G3A9</accession>
<feature type="transmembrane region" description="Helical" evidence="1">
    <location>
        <begin position="12"/>
        <end position="32"/>
    </location>
</feature>
<keyword evidence="1" id="KW-0812">Transmembrane</keyword>
<evidence type="ECO:0000313" key="2">
    <source>
        <dbReference type="EMBL" id="JAC27390.1"/>
    </source>
</evidence>
<dbReference type="AlphaFoldDB" id="A0A023G3A9"/>
<name>A0A023G3A9_AMBTT</name>